<protein>
    <submittedName>
        <fullName evidence="2">Uncharacterized protein</fullName>
    </submittedName>
</protein>
<name>X1DEM0_9ZZZZ</name>
<accession>X1DEM0</accession>
<feature type="transmembrane region" description="Helical" evidence="1">
    <location>
        <begin position="23"/>
        <end position="48"/>
    </location>
</feature>
<keyword evidence="1" id="KW-0472">Membrane</keyword>
<dbReference type="EMBL" id="BART01021722">
    <property type="protein sequence ID" value="GAH03474.1"/>
    <property type="molecule type" value="Genomic_DNA"/>
</dbReference>
<reference evidence="2" key="1">
    <citation type="journal article" date="2014" name="Front. Microbiol.">
        <title>High frequency of phylogenetically diverse reductive dehalogenase-homologous genes in deep subseafloor sedimentary metagenomes.</title>
        <authorList>
            <person name="Kawai M."/>
            <person name="Futagami T."/>
            <person name="Toyoda A."/>
            <person name="Takaki Y."/>
            <person name="Nishi S."/>
            <person name="Hori S."/>
            <person name="Arai W."/>
            <person name="Tsubouchi T."/>
            <person name="Morono Y."/>
            <person name="Uchiyama I."/>
            <person name="Ito T."/>
            <person name="Fujiyama A."/>
            <person name="Inagaki F."/>
            <person name="Takami H."/>
        </authorList>
    </citation>
    <scope>NUCLEOTIDE SEQUENCE</scope>
    <source>
        <strain evidence="2">Expedition CK06-06</strain>
    </source>
</reference>
<comment type="caution">
    <text evidence="2">The sequence shown here is derived from an EMBL/GenBank/DDBJ whole genome shotgun (WGS) entry which is preliminary data.</text>
</comment>
<organism evidence="2">
    <name type="scientific">marine sediment metagenome</name>
    <dbReference type="NCBI Taxonomy" id="412755"/>
    <lineage>
        <taxon>unclassified sequences</taxon>
        <taxon>metagenomes</taxon>
        <taxon>ecological metagenomes</taxon>
    </lineage>
</organism>
<evidence type="ECO:0000313" key="2">
    <source>
        <dbReference type="EMBL" id="GAH03474.1"/>
    </source>
</evidence>
<gene>
    <name evidence="2" type="ORF">S01H4_39974</name>
</gene>
<feature type="non-terminal residue" evidence="2">
    <location>
        <position position="85"/>
    </location>
</feature>
<proteinExistence type="predicted"/>
<keyword evidence="1" id="KW-1133">Transmembrane helix</keyword>
<evidence type="ECO:0000256" key="1">
    <source>
        <dbReference type="SAM" id="Phobius"/>
    </source>
</evidence>
<sequence length="85" mass="8949">MTEKTFSISEAAGYGVRTTFKHYGFFLLLLLILAAVGTALAFIAGLILNFTLGSAWVQTTREILSVVEGPIPDTGVAAAQIATTT</sequence>
<keyword evidence="1" id="KW-0812">Transmembrane</keyword>
<dbReference type="AlphaFoldDB" id="X1DEM0"/>